<dbReference type="GO" id="GO:0005743">
    <property type="term" value="C:mitochondrial inner membrane"/>
    <property type="evidence" value="ECO:0007669"/>
    <property type="project" value="UniProtKB-SubCell"/>
</dbReference>
<dbReference type="InterPro" id="IPR011759">
    <property type="entry name" value="Cyt_c_oxidase_su2_TM_dom"/>
</dbReference>
<dbReference type="InterPro" id="IPR036257">
    <property type="entry name" value="Cyt_c_oxidase_su2_TM_sf"/>
</dbReference>
<dbReference type="GO" id="GO:0016491">
    <property type="term" value="F:oxidoreductase activity"/>
    <property type="evidence" value="ECO:0007669"/>
    <property type="project" value="InterPro"/>
</dbReference>
<feature type="transmembrane region" description="Helical" evidence="19">
    <location>
        <begin position="20"/>
        <end position="42"/>
    </location>
</feature>
<dbReference type="GO" id="GO:0005507">
    <property type="term" value="F:copper ion binding"/>
    <property type="evidence" value="ECO:0007669"/>
    <property type="project" value="InterPro"/>
</dbReference>
<keyword evidence="14 18" id="KW-0186">Copper</keyword>
<organism evidence="22">
    <name type="scientific">Eurytoma sp. TJS-2016</name>
    <dbReference type="NCBI Taxonomy" id="1855182"/>
    <lineage>
        <taxon>Eukaryota</taxon>
        <taxon>Metazoa</taxon>
        <taxon>Ecdysozoa</taxon>
        <taxon>Arthropoda</taxon>
        <taxon>Hexapoda</taxon>
        <taxon>Insecta</taxon>
        <taxon>Pterygota</taxon>
        <taxon>Neoptera</taxon>
        <taxon>Endopterygota</taxon>
        <taxon>Hymenoptera</taxon>
        <taxon>Apocrita</taxon>
        <taxon>Proctotrupomorpha</taxon>
        <taxon>Chalcidoidea</taxon>
        <taxon>Eurytomidae</taxon>
        <taxon>Eurytominae</taxon>
        <taxon>Eurytoma</taxon>
    </lineage>
</organism>
<dbReference type="GO" id="GO:0004129">
    <property type="term" value="F:cytochrome-c oxidase activity"/>
    <property type="evidence" value="ECO:0007669"/>
    <property type="project" value="UniProtKB-EC"/>
</dbReference>
<dbReference type="PROSITE" id="PS50999">
    <property type="entry name" value="COX2_TM"/>
    <property type="match status" value="1"/>
</dbReference>
<geneLocation type="mitochondrion" evidence="22"/>
<sequence length="229" mass="27151">MSLWHQYMFQDASSSIMENMIMFYDYAMLVILMIIVLIMYMLNFMFLNKFINRMLLEGQMIEIIWTIIPMFFLIFLAIPSLKILYLTDEVNNPNFTFKVIGHQWYWEYEYDIEFLNLMNFKFASFESMMEKEINLSSFRLLDVSENFKVPMNCQIRLMIMSDDVIHSFAIPSLGIKIDAVPGRLNQIMMNLNRPGLYIGQCSEICGVNHSFMPIVVESIKLSKFLKLFF</sequence>
<keyword evidence="10" id="KW-0460">Magnesium</keyword>
<dbReference type="EMBL" id="KX066374">
    <property type="protein sequence ID" value="ANH79471.1"/>
    <property type="molecule type" value="Genomic_DNA"/>
</dbReference>
<dbReference type="Pfam" id="PF00116">
    <property type="entry name" value="COX2"/>
    <property type="match status" value="1"/>
</dbReference>
<evidence type="ECO:0000256" key="18">
    <source>
        <dbReference type="RuleBase" id="RU000457"/>
    </source>
</evidence>
<dbReference type="PROSITE" id="PS00078">
    <property type="entry name" value="COX2"/>
    <property type="match status" value="1"/>
</dbReference>
<dbReference type="PANTHER" id="PTHR22888:SF9">
    <property type="entry name" value="CYTOCHROME C OXIDASE SUBUNIT 2"/>
    <property type="match status" value="1"/>
</dbReference>
<evidence type="ECO:0000256" key="17">
    <source>
        <dbReference type="ARBA" id="ARBA00049512"/>
    </source>
</evidence>
<evidence type="ECO:0000256" key="15">
    <source>
        <dbReference type="ARBA" id="ARBA00023128"/>
    </source>
</evidence>
<keyword evidence="16 18" id="KW-0472">Membrane</keyword>
<keyword evidence="13 19" id="KW-1133">Transmembrane helix</keyword>
<feature type="domain" description="Cytochrome oxidase subunit II transmembrane region profile" evidence="21">
    <location>
        <begin position="1"/>
        <end position="91"/>
    </location>
</feature>
<evidence type="ECO:0000256" key="16">
    <source>
        <dbReference type="ARBA" id="ARBA00023136"/>
    </source>
</evidence>
<evidence type="ECO:0000256" key="4">
    <source>
        <dbReference type="ARBA" id="ARBA00015946"/>
    </source>
</evidence>
<dbReference type="NCBIfam" id="TIGR02866">
    <property type="entry name" value="CoxB"/>
    <property type="match status" value="1"/>
</dbReference>
<dbReference type="InterPro" id="IPR001505">
    <property type="entry name" value="Copper_CuA"/>
</dbReference>
<keyword evidence="15 18" id="KW-0496">Mitochondrion</keyword>
<evidence type="ECO:0000256" key="6">
    <source>
        <dbReference type="ARBA" id="ARBA00022660"/>
    </source>
</evidence>
<feature type="transmembrane region" description="Helical" evidence="19">
    <location>
        <begin position="63"/>
        <end position="85"/>
    </location>
</feature>
<comment type="subunit">
    <text evidence="3">Component of the cytochrome c oxidase (complex IV, CIV), a multisubunit enzyme composed of a catalytic core of 3 subunits and several supernumerary subunits. The complex exists as a monomer or a dimer and forms supercomplexes (SCs) in the inner mitochondrial membrane with ubiquinol-cytochrome c oxidoreductase (cytochrome b-c1 complex, complex III, CIII).</text>
</comment>
<dbReference type="PANTHER" id="PTHR22888">
    <property type="entry name" value="CYTOCHROME C OXIDASE, SUBUNIT II"/>
    <property type="match status" value="1"/>
</dbReference>
<evidence type="ECO:0000256" key="3">
    <source>
        <dbReference type="ARBA" id="ARBA00011164"/>
    </source>
</evidence>
<keyword evidence="5 18" id="KW-0813">Transport</keyword>
<keyword evidence="12 18" id="KW-0249">Electron transport</keyword>
<comment type="similarity">
    <text evidence="2 18">Belongs to the cytochrome c oxidase subunit 2 family.</text>
</comment>
<gene>
    <name evidence="22" type="primary">COX2</name>
</gene>
<comment type="cofactor">
    <cofactor evidence="18">
        <name>Cu cation</name>
        <dbReference type="ChEBI" id="CHEBI:23378"/>
    </cofactor>
    <text evidence="18">Binds a copper A center.</text>
</comment>
<evidence type="ECO:0000259" key="21">
    <source>
        <dbReference type="PROSITE" id="PS50999"/>
    </source>
</evidence>
<evidence type="ECO:0000256" key="19">
    <source>
        <dbReference type="SAM" id="Phobius"/>
    </source>
</evidence>
<evidence type="ECO:0000256" key="2">
    <source>
        <dbReference type="ARBA" id="ARBA00007866"/>
    </source>
</evidence>
<dbReference type="InterPro" id="IPR002429">
    <property type="entry name" value="CcO_II-like_C"/>
</dbReference>
<keyword evidence="6 18" id="KW-0679">Respiratory chain</keyword>
<keyword evidence="11" id="KW-1278">Translocase</keyword>
<dbReference type="PROSITE" id="PS50857">
    <property type="entry name" value="COX2_CUA"/>
    <property type="match status" value="1"/>
</dbReference>
<name>A0A1X9HZ83_9HYME</name>
<evidence type="ECO:0000256" key="8">
    <source>
        <dbReference type="ARBA" id="ARBA00022723"/>
    </source>
</evidence>
<dbReference type="InterPro" id="IPR008972">
    <property type="entry name" value="Cupredoxin"/>
</dbReference>
<evidence type="ECO:0000256" key="9">
    <source>
        <dbReference type="ARBA" id="ARBA00022792"/>
    </source>
</evidence>
<dbReference type="Gene3D" id="1.10.287.90">
    <property type="match status" value="1"/>
</dbReference>
<evidence type="ECO:0000259" key="20">
    <source>
        <dbReference type="PROSITE" id="PS50857"/>
    </source>
</evidence>
<keyword evidence="9 18" id="KW-0999">Mitochondrion inner membrane</keyword>
<evidence type="ECO:0000256" key="1">
    <source>
        <dbReference type="ARBA" id="ARBA00004448"/>
    </source>
</evidence>
<accession>A0A1X9HZ83</accession>
<evidence type="ECO:0000256" key="10">
    <source>
        <dbReference type="ARBA" id="ARBA00022842"/>
    </source>
</evidence>
<keyword evidence="8 18" id="KW-0479">Metal-binding</keyword>
<dbReference type="InterPro" id="IPR014222">
    <property type="entry name" value="Cyt_c_oxidase_su2"/>
</dbReference>
<comment type="subcellular location">
    <subcellularLocation>
        <location evidence="1 18">Mitochondrion inner membrane</location>
        <topology evidence="1 18">Multi-pass membrane protein</topology>
    </subcellularLocation>
</comment>
<evidence type="ECO:0000256" key="14">
    <source>
        <dbReference type="ARBA" id="ARBA00023008"/>
    </source>
</evidence>
<evidence type="ECO:0000313" key="22">
    <source>
        <dbReference type="EMBL" id="ANH79471.1"/>
    </source>
</evidence>
<dbReference type="Pfam" id="PF02790">
    <property type="entry name" value="COX2_TM"/>
    <property type="match status" value="1"/>
</dbReference>
<evidence type="ECO:0000256" key="13">
    <source>
        <dbReference type="ARBA" id="ARBA00022989"/>
    </source>
</evidence>
<feature type="domain" description="Cytochrome oxidase subunit II copper A binding" evidence="20">
    <location>
        <begin position="92"/>
        <end position="229"/>
    </location>
</feature>
<evidence type="ECO:0000256" key="7">
    <source>
        <dbReference type="ARBA" id="ARBA00022692"/>
    </source>
</evidence>
<reference evidence="22" key="1">
    <citation type="submission" date="2016-04" db="EMBL/GenBank/DDBJ databases">
        <title>Sequencing and characterization of the Eurytoma sp. (Hymenoptera: Eurytomidae) mitochondrial genome.</title>
        <authorList>
            <person name="Su T."/>
            <person name="Huang D."/>
            <person name="Wu Y."/>
            <person name="He B."/>
            <person name="Tu L."/>
            <person name="Zhu C."/>
        </authorList>
    </citation>
    <scope>NUCLEOTIDE SEQUENCE</scope>
</reference>
<evidence type="ECO:0000256" key="12">
    <source>
        <dbReference type="ARBA" id="ARBA00022982"/>
    </source>
</evidence>
<dbReference type="PRINTS" id="PR01166">
    <property type="entry name" value="CYCOXIDASEII"/>
</dbReference>
<comment type="function">
    <text evidence="18">Component of the cytochrome c oxidase, the last enzyme in the mitochondrial electron transport chain which drives oxidative phosphorylation. The respiratory chain contains 3 multisubunit complexes succinate dehydrogenase (complex II, CII), ubiquinol-cytochrome c oxidoreductase (cytochrome b-c1 complex, complex III, CIII) and cytochrome c oxidase (complex IV, CIV), that cooperate to transfer electrons derived from NADH and succinate to molecular oxygen, creating an electrochemical gradient over the inner membrane that drives transmembrane transport and the ATP synthase. Cytochrome c oxidase is the component of the respiratory chain that catalyzes the reduction of oxygen to water. Electrons originating from reduced cytochrome c in the intermembrane space (IMS) are transferred via the dinuclear copper A center (CU(A)) of subunit 2 and heme A of subunit 1 to the active site in subunit 1, a binuclear center (BNC) formed by heme A3 and copper B (CU(B)). The BNC reduces molecular oxygen to 2 water molecules using 4 electrons from cytochrome c in the IMS and 4 protons from the mitochondrial matrix.</text>
</comment>
<comment type="catalytic activity">
    <reaction evidence="17">
        <text>4 Fe(II)-[cytochrome c] + O2 + 8 H(+)(in) = 4 Fe(III)-[cytochrome c] + 2 H2O + 4 H(+)(out)</text>
        <dbReference type="Rhea" id="RHEA:11436"/>
        <dbReference type="Rhea" id="RHEA-COMP:10350"/>
        <dbReference type="Rhea" id="RHEA-COMP:14399"/>
        <dbReference type="ChEBI" id="CHEBI:15377"/>
        <dbReference type="ChEBI" id="CHEBI:15378"/>
        <dbReference type="ChEBI" id="CHEBI:15379"/>
        <dbReference type="ChEBI" id="CHEBI:29033"/>
        <dbReference type="ChEBI" id="CHEBI:29034"/>
        <dbReference type="EC" id="7.1.1.9"/>
    </reaction>
    <physiologicalReaction direction="left-to-right" evidence="17">
        <dbReference type="Rhea" id="RHEA:11437"/>
    </physiologicalReaction>
</comment>
<dbReference type="InterPro" id="IPR045187">
    <property type="entry name" value="CcO_II"/>
</dbReference>
<dbReference type="SUPFAM" id="SSF49503">
    <property type="entry name" value="Cupredoxins"/>
    <property type="match status" value="1"/>
</dbReference>
<protein>
    <recommendedName>
        <fullName evidence="4 18">Cytochrome c oxidase subunit 2</fullName>
    </recommendedName>
</protein>
<dbReference type="SUPFAM" id="SSF81464">
    <property type="entry name" value="Cytochrome c oxidase subunit II-like, transmembrane region"/>
    <property type="match status" value="1"/>
</dbReference>
<dbReference type="GO" id="GO:0042773">
    <property type="term" value="P:ATP synthesis coupled electron transport"/>
    <property type="evidence" value="ECO:0007669"/>
    <property type="project" value="TreeGrafter"/>
</dbReference>
<keyword evidence="7 18" id="KW-0812">Transmembrane</keyword>
<evidence type="ECO:0000256" key="5">
    <source>
        <dbReference type="ARBA" id="ARBA00022448"/>
    </source>
</evidence>
<evidence type="ECO:0000256" key="11">
    <source>
        <dbReference type="ARBA" id="ARBA00022967"/>
    </source>
</evidence>
<dbReference type="AlphaFoldDB" id="A0A1X9HZ83"/>
<proteinExistence type="inferred from homology"/>
<dbReference type="Gene3D" id="2.60.40.420">
    <property type="entry name" value="Cupredoxins - blue copper proteins"/>
    <property type="match status" value="1"/>
</dbReference>